<dbReference type="PANTHER" id="PTHR46419:SF2">
    <property type="entry name" value="ADP-RIBOSYLATION FACTOR GTPASE-ACTIVATING PROTEIN AGD5"/>
    <property type="match status" value="1"/>
</dbReference>
<dbReference type="AlphaFoldDB" id="A0A8B8QAT2"/>
<feature type="region of interest" description="Disordered" evidence="6">
    <location>
        <begin position="438"/>
        <end position="460"/>
    </location>
</feature>
<feature type="domain" description="Arf-GAP" evidence="7">
    <location>
        <begin position="16"/>
        <end position="130"/>
    </location>
</feature>
<dbReference type="InterPro" id="IPR044520">
    <property type="entry name" value="ARF_GAP_AGD5/15"/>
</dbReference>
<dbReference type="PANTHER" id="PTHR46419">
    <property type="entry name" value="ADP-RIBOSYLATION FACTOR GTPASE-ACTIVATING PROTEIN AGD5"/>
    <property type="match status" value="1"/>
</dbReference>
<proteinExistence type="predicted"/>
<keyword evidence="4" id="KW-0862">Zinc</keyword>
<keyword evidence="8" id="KW-1185">Reference proteome</keyword>
<evidence type="ECO:0000256" key="3">
    <source>
        <dbReference type="ARBA" id="ARBA00022771"/>
    </source>
</evidence>
<dbReference type="PRINTS" id="PR00405">
    <property type="entry name" value="REVINTRACTNG"/>
</dbReference>
<dbReference type="GeneID" id="115750423"/>
<keyword evidence="1" id="KW-0343">GTPase activation</keyword>
<feature type="compositionally biased region" description="Basic and acidic residues" evidence="6">
    <location>
        <begin position="158"/>
        <end position="168"/>
    </location>
</feature>
<evidence type="ECO:0000256" key="4">
    <source>
        <dbReference type="ARBA" id="ARBA00022833"/>
    </source>
</evidence>
<dbReference type="Proteomes" id="UP000827889">
    <property type="component" value="Chromosome 3"/>
</dbReference>
<evidence type="ECO:0000256" key="5">
    <source>
        <dbReference type="PROSITE-ProRule" id="PRU00288"/>
    </source>
</evidence>
<dbReference type="KEGG" id="rarg:115750423"/>
<reference evidence="9" key="1">
    <citation type="submission" date="2025-08" db="UniProtKB">
        <authorList>
            <consortium name="RefSeq"/>
        </authorList>
    </citation>
    <scope>IDENTIFICATION</scope>
    <source>
        <tissue evidence="9">Leaf</tissue>
    </source>
</reference>
<dbReference type="SMART" id="SM00105">
    <property type="entry name" value="ArfGap"/>
    <property type="match status" value="1"/>
</dbReference>
<dbReference type="InterPro" id="IPR001164">
    <property type="entry name" value="ArfGAP_dom"/>
</dbReference>
<dbReference type="InterPro" id="IPR037278">
    <property type="entry name" value="ARFGAP/RecO"/>
</dbReference>
<organism evidence="8 9">
    <name type="scientific">Rhodamnia argentea</name>
    <dbReference type="NCBI Taxonomy" id="178133"/>
    <lineage>
        <taxon>Eukaryota</taxon>
        <taxon>Viridiplantae</taxon>
        <taxon>Streptophyta</taxon>
        <taxon>Embryophyta</taxon>
        <taxon>Tracheophyta</taxon>
        <taxon>Spermatophyta</taxon>
        <taxon>Magnoliopsida</taxon>
        <taxon>eudicotyledons</taxon>
        <taxon>Gunneridae</taxon>
        <taxon>Pentapetalae</taxon>
        <taxon>rosids</taxon>
        <taxon>malvids</taxon>
        <taxon>Myrtales</taxon>
        <taxon>Myrtaceae</taxon>
        <taxon>Myrtoideae</taxon>
        <taxon>Myrteae</taxon>
        <taxon>Australasian group</taxon>
        <taxon>Rhodamnia</taxon>
    </lineage>
</organism>
<dbReference type="RefSeq" id="XP_030543637.1">
    <property type="nucleotide sequence ID" value="XM_030687777.2"/>
</dbReference>
<protein>
    <submittedName>
        <fullName evidence="9">ADP-ribosylation factor GTPase-activating protein AGD5-like isoform X1</fullName>
    </submittedName>
</protein>
<feature type="region of interest" description="Disordered" evidence="6">
    <location>
        <begin position="124"/>
        <end position="245"/>
    </location>
</feature>
<dbReference type="CDD" id="cd08204">
    <property type="entry name" value="ArfGap"/>
    <property type="match status" value="1"/>
</dbReference>
<feature type="compositionally biased region" description="Polar residues" evidence="6">
    <location>
        <begin position="170"/>
        <end position="186"/>
    </location>
</feature>
<evidence type="ECO:0000313" key="8">
    <source>
        <dbReference type="Proteomes" id="UP000827889"/>
    </source>
</evidence>
<keyword evidence="3 5" id="KW-0863">Zinc-finger</keyword>
<evidence type="ECO:0000256" key="1">
    <source>
        <dbReference type="ARBA" id="ARBA00022468"/>
    </source>
</evidence>
<keyword evidence="2" id="KW-0479">Metal-binding</keyword>
<evidence type="ECO:0000313" key="9">
    <source>
        <dbReference type="RefSeq" id="XP_030543637.1"/>
    </source>
</evidence>
<dbReference type="SUPFAM" id="SSF57863">
    <property type="entry name" value="ArfGap/RecO-like zinc finger"/>
    <property type="match status" value="1"/>
</dbReference>
<dbReference type="Pfam" id="PF01412">
    <property type="entry name" value="ArfGap"/>
    <property type="match status" value="1"/>
</dbReference>
<gene>
    <name evidence="9" type="primary">LOC115750423</name>
</gene>
<dbReference type="Gene3D" id="1.10.220.150">
    <property type="entry name" value="Arf GTPase activating protein"/>
    <property type="match status" value="1"/>
</dbReference>
<evidence type="ECO:0000256" key="2">
    <source>
        <dbReference type="ARBA" id="ARBA00022723"/>
    </source>
</evidence>
<dbReference type="PROSITE" id="PS50115">
    <property type="entry name" value="ARFGAP"/>
    <property type="match status" value="1"/>
</dbReference>
<name>A0A8B8QAT2_9MYRT</name>
<evidence type="ECO:0000256" key="6">
    <source>
        <dbReference type="SAM" id="MobiDB-lite"/>
    </source>
</evidence>
<sequence>MNGKASVSKELNEKHRKILEALLKLPENRECADCRSKAPRWASVNLGIFICLQCSGVHRSLGVHISKVRSATLDTWLPEQVAFIQSMGNEKANGYWEAELPPNYGRVGIENFIRAKYVEKRWVSRDEKMRSPQSTTGARTPVYKSSPHNGHRNGYSNRIEHPPAEKKNTHSSNGDARATASENSTFAPAKVAQQVVAETKPHEKVEKPIPEVSEAESIRKGAGKPKSEVPKAESTKEPANLPPVATPAKVDYATELFNLLCMDDSKPNGSHLDSANGNSLAEAQPAPAKSVPVDASSAVAAESYMLSKSGIQNQQVYSRVATPYLSEKSKQVSPFSIQQQQLLPVLPQQQSFLRNGVQYHIVDIPQPSLNVAPTSSQHYRGIINQSPVLMSLAETQKHMQMANGQQARHAGSVAYPPQRSYIGGPGAPINGATGTIFPQPMTRPRPSITPTPSGHDFDFSSLTQGLFVKR</sequence>
<dbReference type="GO" id="GO:0008270">
    <property type="term" value="F:zinc ion binding"/>
    <property type="evidence" value="ECO:0007669"/>
    <property type="project" value="UniProtKB-KW"/>
</dbReference>
<dbReference type="GO" id="GO:0005096">
    <property type="term" value="F:GTPase activator activity"/>
    <property type="evidence" value="ECO:0007669"/>
    <property type="project" value="UniProtKB-KW"/>
</dbReference>
<dbReference type="OrthoDB" id="10266696at2759"/>
<accession>A0A8B8QAT2</accession>
<evidence type="ECO:0000259" key="7">
    <source>
        <dbReference type="PROSITE" id="PS50115"/>
    </source>
</evidence>
<dbReference type="FunFam" id="1.10.220.150:FF:000009">
    <property type="entry name" value="stromal membrane-associated protein 1 isoform X1"/>
    <property type="match status" value="1"/>
</dbReference>
<dbReference type="InterPro" id="IPR038508">
    <property type="entry name" value="ArfGAP_dom_sf"/>
</dbReference>
<feature type="compositionally biased region" description="Basic and acidic residues" evidence="6">
    <location>
        <begin position="225"/>
        <end position="236"/>
    </location>
</feature>
<feature type="compositionally biased region" description="Basic and acidic residues" evidence="6">
    <location>
        <begin position="199"/>
        <end position="209"/>
    </location>
</feature>